<evidence type="ECO:0000256" key="2">
    <source>
        <dbReference type="SAM" id="Phobius"/>
    </source>
</evidence>
<dbReference type="EMBL" id="JAMFTS010000004">
    <property type="protein sequence ID" value="KAJ4768945.1"/>
    <property type="molecule type" value="Genomic_DNA"/>
</dbReference>
<accession>A0AAV8DQS6</accession>
<keyword evidence="2" id="KW-1133">Transmembrane helix</keyword>
<protein>
    <submittedName>
        <fullName evidence="3">Gibberellin-regulated family protein</fullName>
    </submittedName>
</protein>
<feature type="transmembrane region" description="Helical" evidence="2">
    <location>
        <begin position="57"/>
        <end position="79"/>
    </location>
</feature>
<name>A0AAV8DQS6_9POAL</name>
<keyword evidence="2" id="KW-0472">Membrane</keyword>
<evidence type="ECO:0000313" key="3">
    <source>
        <dbReference type="EMBL" id="KAJ4768945.1"/>
    </source>
</evidence>
<keyword evidence="2" id="KW-0812">Transmembrane</keyword>
<dbReference type="Proteomes" id="UP001140206">
    <property type="component" value="Chromosome 4"/>
</dbReference>
<gene>
    <name evidence="3" type="ORF">LUZ62_079320</name>
</gene>
<dbReference type="PANTHER" id="PTHR23201">
    <property type="entry name" value="EXTENSIN, PROLINE-RICH PROTEIN"/>
    <property type="match status" value="1"/>
</dbReference>
<dbReference type="Pfam" id="PF02704">
    <property type="entry name" value="GASA"/>
    <property type="match status" value="1"/>
</dbReference>
<dbReference type="InterPro" id="IPR003854">
    <property type="entry name" value="GASA"/>
</dbReference>
<dbReference type="PANTHER" id="PTHR23201:SF12">
    <property type="entry name" value="OS05G0432200 PROTEIN"/>
    <property type="match status" value="1"/>
</dbReference>
<comment type="similarity">
    <text evidence="1">Belongs to the GASA family.</text>
</comment>
<comment type="caution">
    <text evidence="3">The sequence shown here is derived from an EMBL/GenBank/DDBJ whole genome shotgun (WGS) entry which is preliminary data.</text>
</comment>
<dbReference type="AlphaFoldDB" id="A0AAV8DQS6"/>
<evidence type="ECO:0000256" key="1">
    <source>
        <dbReference type="ARBA" id="ARBA00010582"/>
    </source>
</evidence>
<reference evidence="3" key="1">
    <citation type="submission" date="2022-08" db="EMBL/GenBank/DDBJ databases">
        <authorList>
            <person name="Marques A."/>
        </authorList>
    </citation>
    <scope>NUCLEOTIDE SEQUENCE</scope>
    <source>
        <strain evidence="3">RhyPub2mFocal</strain>
        <tissue evidence="3">Leaves</tissue>
    </source>
</reference>
<proteinExistence type="inferred from homology"/>
<keyword evidence="4" id="KW-1185">Reference proteome</keyword>
<organism evidence="3 4">
    <name type="scientific">Rhynchospora pubera</name>
    <dbReference type="NCBI Taxonomy" id="906938"/>
    <lineage>
        <taxon>Eukaryota</taxon>
        <taxon>Viridiplantae</taxon>
        <taxon>Streptophyta</taxon>
        <taxon>Embryophyta</taxon>
        <taxon>Tracheophyta</taxon>
        <taxon>Spermatophyta</taxon>
        <taxon>Magnoliopsida</taxon>
        <taxon>Liliopsida</taxon>
        <taxon>Poales</taxon>
        <taxon>Cyperaceae</taxon>
        <taxon>Cyperoideae</taxon>
        <taxon>Rhynchosporeae</taxon>
        <taxon>Rhynchospora</taxon>
    </lineage>
</organism>
<evidence type="ECO:0000313" key="4">
    <source>
        <dbReference type="Proteomes" id="UP001140206"/>
    </source>
</evidence>
<sequence>MSDELSISNKNNNGHAENVGCTPEIELAVALYIRTRTIHLINCHHLLGPWPVFNFQLLHRSVMANSNFFVGFLLLVLLVEMNVIEQPWIQGAEAIDCKAKCNLRCSKSWKPKMCLRACNTCCQRCSCVPSGTSGNKEECPCYANMKTHGGAYKCP</sequence>